<reference evidence="1 2" key="2">
    <citation type="submission" date="2015-05" db="EMBL/GenBank/DDBJ databases">
        <title>Lifestyle Evolution in Cyanobacterial Symbionts of Sponges.</title>
        <authorList>
            <person name="Burgsdorf I."/>
            <person name="Slaby B.M."/>
            <person name="Handley K.M."/>
            <person name="Haber M."/>
            <person name="Blom J."/>
            <person name="Marshall C.W."/>
            <person name="Gilbert J.A."/>
            <person name="Hentschel U."/>
            <person name="Steindler L."/>
        </authorList>
    </citation>
    <scope>NUCLEOTIDE SEQUENCE [LARGE SCALE GENOMIC DNA]</scope>
    <source>
        <strain evidence="1">15L</strain>
    </source>
</reference>
<evidence type="ECO:0000313" key="2">
    <source>
        <dbReference type="Proteomes" id="UP000035037"/>
    </source>
</evidence>
<gene>
    <name evidence="1" type="ORF">TQ37_04975</name>
</gene>
<dbReference type="AlphaFoldDB" id="A0A0G8AWB3"/>
<dbReference type="PATRIC" id="fig|1608419.3.peg.2564"/>
<reference evidence="1 2" key="1">
    <citation type="submission" date="2015-02" db="EMBL/GenBank/DDBJ databases">
        <authorList>
            <person name="Slaby B."/>
            <person name="Hentschel U."/>
        </authorList>
    </citation>
    <scope>NUCLEOTIDE SEQUENCE [LARGE SCALE GENOMIC DNA]</scope>
    <source>
        <strain evidence="1">15L</strain>
    </source>
</reference>
<dbReference type="Proteomes" id="UP000035037">
    <property type="component" value="Unassembled WGS sequence"/>
</dbReference>
<evidence type="ECO:0000313" key="1">
    <source>
        <dbReference type="EMBL" id="KKZ12924.1"/>
    </source>
</evidence>
<accession>A0A0G8AWB3</accession>
<sequence length="114" mass="13341">MESPLMPKSLHLALIALLAGASWQPLLAAVPWWEKYGEKENYLCSNQIVLQLRRNQHQASIENFPEPNNTLFRDRTVTAAERYTGPRVTMELRDDRLKVDYGWSTLRCKRVWKI</sequence>
<dbReference type="EMBL" id="JYFQ01000097">
    <property type="protein sequence ID" value="KKZ12924.1"/>
    <property type="molecule type" value="Genomic_DNA"/>
</dbReference>
<organism evidence="1 2">
    <name type="scientific">Candidatus Synechococcus spongiarum 15L</name>
    <dbReference type="NCBI Taxonomy" id="1608419"/>
    <lineage>
        <taxon>Bacteria</taxon>
        <taxon>Bacillati</taxon>
        <taxon>Cyanobacteriota</taxon>
        <taxon>Cyanophyceae</taxon>
        <taxon>Synechococcales</taxon>
        <taxon>Synechococcaceae</taxon>
        <taxon>Synechococcus</taxon>
    </lineage>
</organism>
<proteinExistence type="predicted"/>
<protein>
    <submittedName>
        <fullName evidence="1">Uncharacterized protein</fullName>
    </submittedName>
</protein>
<name>A0A0G8AWB3_9SYNE</name>
<comment type="caution">
    <text evidence="1">The sequence shown here is derived from an EMBL/GenBank/DDBJ whole genome shotgun (WGS) entry which is preliminary data.</text>
</comment>